<dbReference type="InterPro" id="IPR019533">
    <property type="entry name" value="Peptidase_S26"/>
</dbReference>
<comment type="subcellular location">
    <subcellularLocation>
        <location evidence="1">Membrane</location>
    </subcellularLocation>
</comment>
<dbReference type="GO" id="GO:0006465">
    <property type="term" value="P:signal peptide processing"/>
    <property type="evidence" value="ECO:0007669"/>
    <property type="project" value="InterPro"/>
</dbReference>
<dbReference type="InterPro" id="IPR001733">
    <property type="entry name" value="Peptidase_S26B"/>
</dbReference>
<evidence type="ECO:0000256" key="5">
    <source>
        <dbReference type="SAM" id="Phobius"/>
    </source>
</evidence>
<dbReference type="GO" id="GO:0004252">
    <property type="term" value="F:serine-type endopeptidase activity"/>
    <property type="evidence" value="ECO:0007669"/>
    <property type="project" value="InterPro"/>
</dbReference>
<evidence type="ECO:0000256" key="1">
    <source>
        <dbReference type="ARBA" id="ARBA00004370"/>
    </source>
</evidence>
<evidence type="ECO:0008006" key="7">
    <source>
        <dbReference type="Google" id="ProtNLM"/>
    </source>
</evidence>
<accession>A0A3B0STH3</accession>
<feature type="non-terminal residue" evidence="6">
    <location>
        <position position="1"/>
    </location>
</feature>
<evidence type="ECO:0000256" key="3">
    <source>
        <dbReference type="ARBA" id="ARBA00022989"/>
    </source>
</evidence>
<gene>
    <name evidence="6" type="ORF">MNBD_ACTINO02-1163</name>
</gene>
<keyword evidence="4 5" id="KW-0472">Membrane</keyword>
<evidence type="ECO:0000256" key="4">
    <source>
        <dbReference type="ARBA" id="ARBA00023136"/>
    </source>
</evidence>
<dbReference type="NCBIfam" id="TIGR02228">
    <property type="entry name" value="sigpep_I_arch"/>
    <property type="match status" value="1"/>
</dbReference>
<sequence>FGYQPSVLMSGSMSPVLEAGDVVLFEGIDPTEVGIGNVILFETPGRPDVLTAHRVTAVDSAAQLITTQGDANRGVDSNRVPFDSVKGFGRIAVPLIGLPTMWLATGQTALFGFFVLIMALATWMSRWALLDRFDPWLDGFETVSLDPVYTQMTFNASSA</sequence>
<evidence type="ECO:0000313" key="6">
    <source>
        <dbReference type="EMBL" id="VAW09661.1"/>
    </source>
</evidence>
<feature type="transmembrane region" description="Helical" evidence="5">
    <location>
        <begin position="101"/>
        <end position="123"/>
    </location>
</feature>
<reference evidence="6" key="1">
    <citation type="submission" date="2018-06" db="EMBL/GenBank/DDBJ databases">
        <authorList>
            <person name="Zhirakovskaya E."/>
        </authorList>
    </citation>
    <scope>NUCLEOTIDE SEQUENCE</scope>
</reference>
<dbReference type="EMBL" id="UOEK01000627">
    <property type="protein sequence ID" value="VAW09661.1"/>
    <property type="molecule type" value="Genomic_DNA"/>
</dbReference>
<name>A0A3B0STH3_9ZZZZ</name>
<evidence type="ECO:0000256" key="2">
    <source>
        <dbReference type="ARBA" id="ARBA00022692"/>
    </source>
</evidence>
<proteinExistence type="predicted"/>
<protein>
    <recommendedName>
        <fullName evidence="7">Signal peptidase I</fullName>
    </recommendedName>
</protein>
<dbReference type="InterPro" id="IPR036286">
    <property type="entry name" value="LexA/Signal_pep-like_sf"/>
</dbReference>
<dbReference type="GO" id="GO:0016020">
    <property type="term" value="C:membrane"/>
    <property type="evidence" value="ECO:0007669"/>
    <property type="project" value="UniProtKB-SubCell"/>
</dbReference>
<dbReference type="AlphaFoldDB" id="A0A3B0STH3"/>
<keyword evidence="2 5" id="KW-0812">Transmembrane</keyword>
<keyword evidence="3 5" id="KW-1133">Transmembrane helix</keyword>
<dbReference type="SUPFAM" id="SSF51306">
    <property type="entry name" value="LexA/Signal peptidase"/>
    <property type="match status" value="1"/>
</dbReference>
<organism evidence="6">
    <name type="scientific">hydrothermal vent metagenome</name>
    <dbReference type="NCBI Taxonomy" id="652676"/>
    <lineage>
        <taxon>unclassified sequences</taxon>
        <taxon>metagenomes</taxon>
        <taxon>ecological metagenomes</taxon>
    </lineage>
</organism>
<dbReference type="CDD" id="cd06530">
    <property type="entry name" value="S26_SPase_I"/>
    <property type="match status" value="1"/>
</dbReference>